<dbReference type="Proteomes" id="UP000298252">
    <property type="component" value="Unassembled WGS sequence"/>
</dbReference>
<evidence type="ECO:0000313" key="3">
    <source>
        <dbReference type="EMBL" id="TFB75524.1"/>
    </source>
</evidence>
<evidence type="ECO:0000313" key="4">
    <source>
        <dbReference type="Proteomes" id="UP000199639"/>
    </source>
</evidence>
<dbReference type="AlphaFoldDB" id="A0A4R8V051"/>
<feature type="domain" description="Endonuclease/exonuclease/phosphatase" evidence="1">
    <location>
        <begin position="5"/>
        <end position="212"/>
    </location>
</feature>
<reference evidence="2 4" key="1">
    <citation type="submission" date="2016-10" db="EMBL/GenBank/DDBJ databases">
        <authorList>
            <person name="Varghese N."/>
            <person name="Submissions S."/>
        </authorList>
    </citation>
    <scope>NUCLEOTIDE SEQUENCE [LARGE SCALE GENOMIC DNA]</scope>
    <source>
        <strain evidence="2 4">CGMCC 1.11215</strain>
    </source>
</reference>
<sequence>MRVISYNLRKNRASGELVALAERYSPNILCLQECNTIDLPAEVGHLHLADSTHRNRLGLAIYYNRDRFTAIKTQTFALKKSLHDRVAAPAHERLIATRLIDNVAQRELVVASFHAAPLTALNSLRRNQIRTAHEELSILGPGLPTLMVGDYNYPIFQGKLGNKVNQSGYDLTLSDTRTYTRYKFFRGHFDLATSMGLTIANVETLPQGTSDHMPILVTATYPDEQMMQTDAAHHLAYPAASESVSVEGVDFTI</sequence>
<protein>
    <submittedName>
        <fullName evidence="3">Endonuclease/exonuclease/phosphatase family protein</fullName>
    </submittedName>
    <submittedName>
        <fullName evidence="2">Metal-dependent hydrolase, endonuclease/exonuclease/phosphatase family</fullName>
    </submittedName>
</protein>
<keyword evidence="2" id="KW-0269">Exonuclease</keyword>
<evidence type="ECO:0000259" key="1">
    <source>
        <dbReference type="Pfam" id="PF03372"/>
    </source>
</evidence>
<dbReference type="InterPro" id="IPR036691">
    <property type="entry name" value="Endo/exonu/phosph_ase_sf"/>
</dbReference>
<dbReference type="InterPro" id="IPR005135">
    <property type="entry name" value="Endo/exonuclease/phosphatase"/>
</dbReference>
<keyword evidence="2" id="KW-0378">Hydrolase</keyword>
<dbReference type="Pfam" id="PF03372">
    <property type="entry name" value="Exo_endo_phos"/>
    <property type="match status" value="1"/>
</dbReference>
<dbReference type="EMBL" id="FNIB01000007">
    <property type="protein sequence ID" value="SDN72833.1"/>
    <property type="molecule type" value="Genomic_DNA"/>
</dbReference>
<dbReference type="EMBL" id="SOFD01000029">
    <property type="protein sequence ID" value="TFB75524.1"/>
    <property type="molecule type" value="Genomic_DNA"/>
</dbReference>
<proteinExistence type="predicted"/>
<dbReference type="Proteomes" id="UP000199639">
    <property type="component" value="Unassembled WGS sequence"/>
</dbReference>
<evidence type="ECO:0000313" key="5">
    <source>
        <dbReference type="Proteomes" id="UP000298252"/>
    </source>
</evidence>
<accession>A0A4R8V051</accession>
<dbReference type="Gene3D" id="3.60.10.10">
    <property type="entry name" value="Endonuclease/exonuclease/phosphatase"/>
    <property type="match status" value="1"/>
</dbReference>
<keyword evidence="2" id="KW-0540">Nuclease</keyword>
<dbReference type="STRING" id="1424659.SAMN05216368_10724"/>
<organism evidence="2 4">
    <name type="scientific">Cryobacterium flavum</name>
    <dbReference type="NCBI Taxonomy" id="1424659"/>
    <lineage>
        <taxon>Bacteria</taxon>
        <taxon>Bacillati</taxon>
        <taxon>Actinomycetota</taxon>
        <taxon>Actinomycetes</taxon>
        <taxon>Micrococcales</taxon>
        <taxon>Microbacteriaceae</taxon>
        <taxon>Cryobacterium</taxon>
    </lineage>
</organism>
<reference evidence="3 5" key="2">
    <citation type="submission" date="2019-03" db="EMBL/GenBank/DDBJ databases">
        <title>Genomics of glacier-inhabiting Cryobacterium strains.</title>
        <authorList>
            <person name="Liu Q."/>
            <person name="Xin Y.-H."/>
        </authorList>
    </citation>
    <scope>NUCLEOTIDE SEQUENCE [LARGE SCALE GENOMIC DNA]</scope>
    <source>
        <strain evidence="3 5">Hh8</strain>
    </source>
</reference>
<dbReference type="SUPFAM" id="SSF56219">
    <property type="entry name" value="DNase I-like"/>
    <property type="match status" value="1"/>
</dbReference>
<keyword evidence="5" id="KW-1185">Reference proteome</keyword>
<keyword evidence="2" id="KW-0255">Endonuclease</keyword>
<gene>
    <name evidence="3" type="ORF">E3O21_11870</name>
    <name evidence="2" type="ORF">SAMN05216368_10724</name>
</gene>
<dbReference type="RefSeq" id="WP_134505287.1">
    <property type="nucleotide sequence ID" value="NZ_FNIB01000007.1"/>
</dbReference>
<dbReference type="GO" id="GO:0004519">
    <property type="term" value="F:endonuclease activity"/>
    <property type="evidence" value="ECO:0007669"/>
    <property type="project" value="UniProtKB-KW"/>
</dbReference>
<dbReference type="GO" id="GO:0004527">
    <property type="term" value="F:exonuclease activity"/>
    <property type="evidence" value="ECO:0007669"/>
    <property type="project" value="UniProtKB-KW"/>
</dbReference>
<evidence type="ECO:0000313" key="2">
    <source>
        <dbReference type="EMBL" id="SDN72833.1"/>
    </source>
</evidence>
<name>A0A4R8V051_9MICO</name>